<dbReference type="Proteomes" id="UP001189429">
    <property type="component" value="Unassembled WGS sequence"/>
</dbReference>
<dbReference type="EMBL" id="CAUYUJ010000509">
    <property type="protein sequence ID" value="CAK0790986.1"/>
    <property type="molecule type" value="Genomic_DNA"/>
</dbReference>
<feature type="non-terminal residue" evidence="1">
    <location>
        <position position="1"/>
    </location>
</feature>
<evidence type="ECO:0000313" key="2">
    <source>
        <dbReference type="Proteomes" id="UP001189429"/>
    </source>
</evidence>
<proteinExistence type="predicted"/>
<keyword evidence="2" id="KW-1185">Reference proteome</keyword>
<name>A0ABN9PFZ5_9DINO</name>
<dbReference type="InterPro" id="IPR027417">
    <property type="entry name" value="P-loop_NTPase"/>
</dbReference>
<evidence type="ECO:0000313" key="1">
    <source>
        <dbReference type="EMBL" id="CAK0790986.1"/>
    </source>
</evidence>
<gene>
    <name evidence="1" type="ORF">PCOR1329_LOCUS2058</name>
</gene>
<organism evidence="1 2">
    <name type="scientific">Prorocentrum cordatum</name>
    <dbReference type="NCBI Taxonomy" id="2364126"/>
    <lineage>
        <taxon>Eukaryota</taxon>
        <taxon>Sar</taxon>
        <taxon>Alveolata</taxon>
        <taxon>Dinophyceae</taxon>
        <taxon>Prorocentrales</taxon>
        <taxon>Prorocentraceae</taxon>
        <taxon>Prorocentrum</taxon>
    </lineage>
</organism>
<evidence type="ECO:0008006" key="3">
    <source>
        <dbReference type="Google" id="ProtNLM"/>
    </source>
</evidence>
<sequence length="160" mass="17295">ARRLGALGVRLRQKDCLAHGWVACGLPVDGAAAELLRGDPQLSPTRVAVLDASAETCVRQLRDQLLDAVTGKVWTSSPANEKIKGRLRRQPQNEADAVEAAHAEFTRQLPAVLQAFSVDGSASKQESSCQQIPADGPPLDVFHALADFVERPLSLRPRQQ</sequence>
<protein>
    <recommendedName>
        <fullName evidence="3">Adenylate kinase</fullName>
    </recommendedName>
</protein>
<reference evidence="1" key="1">
    <citation type="submission" date="2023-10" db="EMBL/GenBank/DDBJ databases">
        <authorList>
            <person name="Chen Y."/>
            <person name="Shah S."/>
            <person name="Dougan E. K."/>
            <person name="Thang M."/>
            <person name="Chan C."/>
        </authorList>
    </citation>
    <scope>NUCLEOTIDE SEQUENCE [LARGE SCALE GENOMIC DNA]</scope>
</reference>
<dbReference type="Gene3D" id="3.40.50.300">
    <property type="entry name" value="P-loop containing nucleotide triphosphate hydrolases"/>
    <property type="match status" value="1"/>
</dbReference>
<accession>A0ABN9PFZ5</accession>
<comment type="caution">
    <text evidence="1">The sequence shown here is derived from an EMBL/GenBank/DDBJ whole genome shotgun (WGS) entry which is preliminary data.</text>
</comment>